<keyword evidence="1" id="KW-0732">Signal</keyword>
<evidence type="ECO:0000313" key="4">
    <source>
        <dbReference type="Proteomes" id="UP001501725"/>
    </source>
</evidence>
<protein>
    <recommendedName>
        <fullName evidence="2">Polysaccharide lyase 14 domain-containing protein</fullName>
    </recommendedName>
</protein>
<gene>
    <name evidence="3" type="ORF">GCM10023184_34300</name>
</gene>
<evidence type="ECO:0000256" key="1">
    <source>
        <dbReference type="SAM" id="SignalP"/>
    </source>
</evidence>
<proteinExistence type="predicted"/>
<feature type="domain" description="Polysaccharide lyase 14" evidence="2">
    <location>
        <begin position="135"/>
        <end position="302"/>
    </location>
</feature>
<evidence type="ECO:0000259" key="2">
    <source>
        <dbReference type="Pfam" id="PF21294"/>
    </source>
</evidence>
<dbReference type="Proteomes" id="UP001501725">
    <property type="component" value="Unassembled WGS sequence"/>
</dbReference>
<feature type="signal peptide" evidence="1">
    <location>
        <begin position="1"/>
        <end position="23"/>
    </location>
</feature>
<name>A0ABP8HE36_9BACT</name>
<comment type="caution">
    <text evidence="3">The sequence shown here is derived from an EMBL/GenBank/DDBJ whole genome shotgun (WGS) entry which is preliminary data.</text>
</comment>
<reference evidence="4" key="1">
    <citation type="journal article" date="2019" name="Int. J. Syst. Evol. Microbiol.">
        <title>The Global Catalogue of Microorganisms (GCM) 10K type strain sequencing project: providing services to taxonomists for standard genome sequencing and annotation.</title>
        <authorList>
            <consortium name="The Broad Institute Genomics Platform"/>
            <consortium name="The Broad Institute Genome Sequencing Center for Infectious Disease"/>
            <person name="Wu L."/>
            <person name="Ma J."/>
        </authorList>
    </citation>
    <scope>NUCLEOTIDE SEQUENCE [LARGE SCALE GENOMIC DNA]</scope>
    <source>
        <strain evidence="4">JCM 17919</strain>
    </source>
</reference>
<accession>A0ABP8HE36</accession>
<dbReference type="EMBL" id="BAABGY010000011">
    <property type="protein sequence ID" value="GAA4338095.1"/>
    <property type="molecule type" value="Genomic_DNA"/>
</dbReference>
<dbReference type="PROSITE" id="PS51257">
    <property type="entry name" value="PROKAR_LIPOPROTEIN"/>
    <property type="match status" value="1"/>
</dbReference>
<dbReference type="PANTHER" id="PTHR40124:SF1">
    <property type="entry name" value="DISAGGREGATASE RELATED REPEAT PROTEIN"/>
    <property type="match status" value="1"/>
</dbReference>
<keyword evidence="4" id="KW-1185">Reference proteome</keyword>
<organism evidence="3 4">
    <name type="scientific">Flaviaesturariibacter amylovorans</name>
    <dbReference type="NCBI Taxonomy" id="1084520"/>
    <lineage>
        <taxon>Bacteria</taxon>
        <taxon>Pseudomonadati</taxon>
        <taxon>Bacteroidota</taxon>
        <taxon>Chitinophagia</taxon>
        <taxon>Chitinophagales</taxon>
        <taxon>Chitinophagaceae</taxon>
        <taxon>Flaviaestuariibacter</taxon>
    </lineage>
</organism>
<evidence type="ECO:0000313" key="3">
    <source>
        <dbReference type="EMBL" id="GAA4338095.1"/>
    </source>
</evidence>
<feature type="chain" id="PRO_5047163587" description="Polysaccharide lyase 14 domain-containing protein" evidence="1">
    <location>
        <begin position="24"/>
        <end position="309"/>
    </location>
</feature>
<sequence>MKKITNSPLAVIASLLLASSSFVGCTKENLSNPDAATTTEETTAALEAPVPGGSTALATTTTTAPTTTTTPFNLSVTYAGRANSAYGLSQASPDYKNVSYWMGTNTSVEGGTLRTKLTKNVVGISGGTLSKMDVPDAREYQLTYSIKFDNDFDFSYGGKVGFGFLIGNGYTGGTPGWDGNGGSARLMWYKQNGRVFLKPYIYHKDQPGTYGNDFGKSFPATGSLQKGVWYTVKMYVKANNGSNTDGRFRLTINGVIVMDQAIRWTTNDANRLVKHVVFETFRGGAESYWQSATDGNIYFNNVKYTVLKY</sequence>
<dbReference type="PANTHER" id="PTHR40124">
    <property type="match status" value="1"/>
</dbReference>
<dbReference type="Pfam" id="PF21294">
    <property type="entry name" value="Polysacc_lyase_14"/>
    <property type="match status" value="1"/>
</dbReference>
<dbReference type="Gene3D" id="2.60.120.200">
    <property type="match status" value="1"/>
</dbReference>
<dbReference type="RefSeq" id="WP_345257018.1">
    <property type="nucleotide sequence ID" value="NZ_BAABGY010000011.1"/>
</dbReference>
<dbReference type="InterPro" id="IPR048958">
    <property type="entry name" value="Polysacc_lyase_14"/>
</dbReference>